<dbReference type="Pfam" id="PF02896">
    <property type="entry name" value="PEP-utilizers_C"/>
    <property type="match status" value="1"/>
</dbReference>
<dbReference type="SUPFAM" id="SSF52009">
    <property type="entry name" value="Phosphohistidine domain"/>
    <property type="match status" value="1"/>
</dbReference>
<dbReference type="Pfam" id="PF00391">
    <property type="entry name" value="PEP-utilizers"/>
    <property type="match status" value="1"/>
</dbReference>
<proteinExistence type="inferred from homology"/>
<keyword evidence="9 19" id="KW-0418">Kinase</keyword>
<keyword evidence="19" id="KW-0670">Pyruvate</keyword>
<feature type="binding site" evidence="14">
    <location>
        <position position="803"/>
    </location>
    <ligand>
        <name>substrate</name>
    </ligand>
</feature>
<dbReference type="InterPro" id="IPR023151">
    <property type="entry name" value="PEP_util_CS"/>
</dbReference>
<evidence type="ECO:0000256" key="4">
    <source>
        <dbReference type="ARBA" id="ARBA00011994"/>
    </source>
</evidence>
<evidence type="ECO:0000259" key="16">
    <source>
        <dbReference type="Pfam" id="PF00391"/>
    </source>
</evidence>
<dbReference type="PROSITE" id="PS00370">
    <property type="entry name" value="PEP_ENZYMES_PHOS_SITE"/>
    <property type="match status" value="1"/>
</dbReference>
<dbReference type="STRING" id="1433126.BN938_1367"/>
<dbReference type="SUPFAM" id="SSF56059">
    <property type="entry name" value="Glutathione synthetase ATP-binding domain-like"/>
    <property type="match status" value="1"/>
</dbReference>
<comment type="function">
    <text evidence="2">Catalyzes the reversible phosphorylation of pyruvate and phosphate.</text>
</comment>
<dbReference type="EC" id="2.7.9.1" evidence="4 12"/>
<feature type="active site" description="Tele-phosphohistidine intermediate" evidence="13">
    <location>
        <position position="490"/>
    </location>
</feature>
<dbReference type="Proteomes" id="UP000027616">
    <property type="component" value="Chromosome I"/>
</dbReference>
<dbReference type="InterPro" id="IPR010121">
    <property type="entry name" value="Pyruvate_phosphate_dikinase"/>
</dbReference>
<evidence type="ECO:0000256" key="3">
    <source>
        <dbReference type="ARBA" id="ARBA00007837"/>
    </source>
</evidence>
<dbReference type="InterPro" id="IPR036637">
    <property type="entry name" value="Phosphohistidine_dom_sf"/>
</dbReference>
<evidence type="ECO:0000256" key="11">
    <source>
        <dbReference type="ARBA" id="ARBA00022842"/>
    </source>
</evidence>
<evidence type="ECO:0000256" key="1">
    <source>
        <dbReference type="ARBA" id="ARBA00001946"/>
    </source>
</evidence>
<accession>A0A060RD25</accession>
<dbReference type="InterPro" id="IPR015813">
    <property type="entry name" value="Pyrv/PenolPyrv_kinase-like_dom"/>
</dbReference>
<evidence type="ECO:0000256" key="8">
    <source>
        <dbReference type="ARBA" id="ARBA00022741"/>
    </source>
</evidence>
<evidence type="ECO:0000259" key="18">
    <source>
        <dbReference type="Pfam" id="PF02896"/>
    </source>
</evidence>
<dbReference type="GO" id="GO:0050242">
    <property type="term" value="F:pyruvate, phosphate dikinase activity"/>
    <property type="evidence" value="ECO:0007669"/>
    <property type="project" value="UniProtKB-UniRule"/>
</dbReference>
<feature type="binding site" evidence="14">
    <location>
        <position position="596"/>
    </location>
    <ligand>
        <name>substrate</name>
    </ligand>
</feature>
<sequence length="910" mass="99864">MSNKKRVYSFGNKVAEGNGKMKELLGGKGANLAEMNLIGIPVPPGFTITTEVCTEFYDHGKEATVASMDAEVRAAMKKMEQTMGMEFGSNTNPLLVSVRSGARVSMPGMMDTILNLGLNDQAVEGIAKKSGNDRFAWDSYRRFVQMYGDVVLGMKPESKEDHDPFEEIIDHLKEEKGIKNDTDFTVDDLKLLVQKFKAAVKEKTGKEFPTDPWEQLAGAVCAVFESWMNPRACLYRQMHKYPAEWGTAVNVQAMVFGNMGNGSATGVAFTRDASTGENIFNGEYLINAQGEDVVAGIRTPQEVTLEGSRRWAALQGVSEDERASKYPSLEETMPTAYAELFAIQNHLETYFKDMQDIEFTIQDGKLWMLQTRSGKRTGAAMVRMAVEMCKEGLIDEPTAVLRVEPAKLDELLHPVFDKKAIGLAKVLGKGLPASPGAATGQIVFFADDAHEWAEKGHKVILVRVETSPEDLKGMNAAEGILTARGGMTSHAAVVARGMGKCCVSGVGALEINYKTRTMTIGGKEYKEGDWISLNGSTGEVYDGKVATEAAELSGDFGELMAMAAKYAKMKVRTNADTPKDAAVAFAFGAEGIGLCRTEHMFFEGDRINAVREMILADDEAGRRVALDKLLPIQREDFEGIFEAMNGYPVTVRLLDPPLHEFVPHFEKEQTELGKLLGKSVEIIKAKIENLIEVNPMLGHRGCRLGNTYPEITEMQTRAIIEAALNVTAKGVPVNIEIMVPLVGNHKEFKYQKNVIDTTAEQVFAERKKRIDYMVGTMIEVPRAAVTANEIAEFAEFFSFGTNDLTQMTLGFSRDDIAKFLPIYLEKGILKVDPFQTLDVKGVGQLLREGVFKGRSTRPELKCGICGEHGGDPASVEFCHYAGLNYVSCSPFRVPIARLAAAHAAIKQAGK</sequence>
<dbReference type="HOGENOM" id="CLU_015345_0_2_10"/>
<feature type="domain" description="Pyruvate phosphate dikinase AMP/ATP-binding" evidence="17">
    <location>
        <begin position="23"/>
        <end position="60"/>
    </location>
</feature>
<keyword evidence="6 19" id="KW-0808">Transferase</keyword>
<feature type="domain" description="Pyruvate phosphate dikinase AMP/ATP-binding" evidence="17">
    <location>
        <begin position="66"/>
        <end position="390"/>
    </location>
</feature>
<dbReference type="Gene3D" id="3.30.1490.20">
    <property type="entry name" value="ATP-grasp fold, A domain"/>
    <property type="match status" value="1"/>
</dbReference>
<keyword evidence="8" id="KW-0547">Nucleotide-binding</keyword>
<feature type="binding site" evidence="14">
    <location>
        <position position="801"/>
    </location>
    <ligand>
        <name>substrate</name>
    </ligand>
</feature>
<feature type="binding site" evidence="15">
    <location>
        <position position="803"/>
    </location>
    <ligand>
        <name>Mg(2+)</name>
        <dbReference type="ChEBI" id="CHEBI:18420"/>
    </ligand>
</feature>
<dbReference type="InterPro" id="IPR013815">
    <property type="entry name" value="ATP_grasp_subdomain_1"/>
</dbReference>
<evidence type="ECO:0000313" key="19">
    <source>
        <dbReference type="EMBL" id="CDN31454.1"/>
    </source>
</evidence>
<feature type="active site" description="Proton donor" evidence="13">
    <location>
        <position position="865"/>
    </location>
</feature>
<evidence type="ECO:0000313" key="20">
    <source>
        <dbReference type="Proteomes" id="UP000027616"/>
    </source>
</evidence>
<dbReference type="InterPro" id="IPR018274">
    <property type="entry name" value="PEP_util_AS"/>
</dbReference>
<dbReference type="Gene3D" id="1.10.189.10">
    <property type="entry name" value="Pyruvate Phosphate Dikinase, domain 2"/>
    <property type="match status" value="1"/>
</dbReference>
<gene>
    <name evidence="19" type="ORF">BN938_1367</name>
</gene>
<dbReference type="PANTHER" id="PTHR22931:SF9">
    <property type="entry name" value="PYRUVATE, PHOSPHATE DIKINASE 1, CHLOROPLASTIC"/>
    <property type="match status" value="1"/>
</dbReference>
<comment type="similarity">
    <text evidence="3 12">Belongs to the PEP-utilizing enzyme family.</text>
</comment>
<dbReference type="Gene3D" id="3.50.30.10">
    <property type="entry name" value="Phosphohistidine domain"/>
    <property type="match status" value="1"/>
</dbReference>
<feature type="binding site" evidence="15">
    <location>
        <position position="779"/>
    </location>
    <ligand>
        <name>Mg(2+)</name>
        <dbReference type="ChEBI" id="CHEBI:18420"/>
    </ligand>
</feature>
<dbReference type="EMBL" id="HG934468">
    <property type="protein sequence ID" value="CDN31454.1"/>
    <property type="molecule type" value="Genomic_DNA"/>
</dbReference>
<keyword evidence="7 15" id="KW-0479">Metal-binding</keyword>
<dbReference type="PATRIC" id="fig|1433126.3.peg.1351"/>
<dbReference type="KEGG" id="rbc:BN938_1367"/>
<evidence type="ECO:0000256" key="12">
    <source>
        <dbReference type="PIRNR" id="PIRNR000853"/>
    </source>
</evidence>
<protein>
    <recommendedName>
        <fullName evidence="5 12">Pyruvate, phosphate dikinase</fullName>
        <ecNumber evidence="4 12">2.7.9.1</ecNumber>
    </recommendedName>
</protein>
<evidence type="ECO:0000256" key="14">
    <source>
        <dbReference type="PIRSR" id="PIRSR000853-2"/>
    </source>
</evidence>
<dbReference type="NCBIfam" id="TIGR01828">
    <property type="entry name" value="pyru_phos_dikin"/>
    <property type="match status" value="1"/>
</dbReference>
<feature type="binding site" evidence="14">
    <location>
        <position position="779"/>
    </location>
    <ligand>
        <name>substrate</name>
    </ligand>
</feature>
<evidence type="ECO:0000256" key="10">
    <source>
        <dbReference type="ARBA" id="ARBA00022840"/>
    </source>
</evidence>
<dbReference type="SUPFAM" id="SSF51621">
    <property type="entry name" value="Phosphoenolpyruvate/pyruvate domain"/>
    <property type="match status" value="1"/>
</dbReference>
<dbReference type="Gene3D" id="3.30.470.20">
    <property type="entry name" value="ATP-grasp fold, B domain"/>
    <property type="match status" value="1"/>
</dbReference>
<dbReference type="InterPro" id="IPR008279">
    <property type="entry name" value="PEP-util_enz_mobile_dom"/>
</dbReference>
<dbReference type="AlphaFoldDB" id="A0A060RD25"/>
<dbReference type="PROSITE" id="PS00742">
    <property type="entry name" value="PEP_ENZYMES_2"/>
    <property type="match status" value="1"/>
</dbReference>
<evidence type="ECO:0000256" key="13">
    <source>
        <dbReference type="PIRSR" id="PIRSR000853-1"/>
    </source>
</evidence>
<dbReference type="PIRSF" id="PIRSF000853">
    <property type="entry name" value="PPDK"/>
    <property type="match status" value="1"/>
</dbReference>
<feature type="domain" description="PEP-utilising enzyme mobile" evidence="16">
    <location>
        <begin position="458"/>
        <end position="538"/>
    </location>
</feature>
<dbReference type="InterPro" id="IPR002192">
    <property type="entry name" value="PPDK_AMP/ATP-bd"/>
</dbReference>
<evidence type="ECO:0000256" key="6">
    <source>
        <dbReference type="ARBA" id="ARBA00022679"/>
    </source>
</evidence>
<dbReference type="OrthoDB" id="9765468at2"/>
<evidence type="ECO:0000256" key="9">
    <source>
        <dbReference type="ARBA" id="ARBA00022777"/>
    </source>
</evidence>
<dbReference type="Gene3D" id="1.20.80.30">
    <property type="match status" value="1"/>
</dbReference>
<comment type="catalytic activity">
    <reaction evidence="12">
        <text>pyruvate + phosphate + ATP = phosphoenolpyruvate + AMP + diphosphate + H(+)</text>
        <dbReference type="Rhea" id="RHEA:10756"/>
        <dbReference type="ChEBI" id="CHEBI:15361"/>
        <dbReference type="ChEBI" id="CHEBI:15378"/>
        <dbReference type="ChEBI" id="CHEBI:30616"/>
        <dbReference type="ChEBI" id="CHEBI:33019"/>
        <dbReference type="ChEBI" id="CHEBI:43474"/>
        <dbReference type="ChEBI" id="CHEBI:58702"/>
        <dbReference type="ChEBI" id="CHEBI:456215"/>
        <dbReference type="EC" id="2.7.9.1"/>
    </reaction>
</comment>
<keyword evidence="11 15" id="KW-0460">Magnesium</keyword>
<feature type="binding site" evidence="14">
    <location>
        <position position="652"/>
    </location>
    <ligand>
        <name>substrate</name>
    </ligand>
</feature>
<dbReference type="GO" id="GO:0016301">
    <property type="term" value="F:kinase activity"/>
    <property type="evidence" value="ECO:0007669"/>
    <property type="project" value="UniProtKB-UniRule"/>
</dbReference>
<keyword evidence="10" id="KW-0067">ATP-binding</keyword>
<dbReference type="eggNOG" id="COG0574">
    <property type="taxonomic scope" value="Bacteria"/>
</dbReference>
<organism evidence="19 20">
    <name type="scientific">Mucinivorans hirudinis</name>
    <dbReference type="NCBI Taxonomy" id="1433126"/>
    <lineage>
        <taxon>Bacteria</taxon>
        <taxon>Pseudomonadati</taxon>
        <taxon>Bacteroidota</taxon>
        <taxon>Bacteroidia</taxon>
        <taxon>Bacteroidales</taxon>
        <taxon>Rikenellaceae</taxon>
        <taxon>Mucinivorans</taxon>
    </lineage>
</organism>
<reference evidence="19 20" key="1">
    <citation type="journal article" date="2015" name="Genome Announc.">
        <title>Complete Genome Sequence of the Novel Leech Symbiont Mucinivorans hirudinis M3T.</title>
        <authorList>
            <person name="Nelson M.C."/>
            <person name="Bomar L."/>
            <person name="Graf J."/>
        </authorList>
    </citation>
    <scope>NUCLEOTIDE SEQUENCE [LARGE SCALE GENOMIC DNA]</scope>
    <source>
        <strain evidence="20">M3</strain>
    </source>
</reference>
<keyword evidence="20" id="KW-1185">Reference proteome</keyword>
<feature type="binding site" evidence="14">
    <location>
        <position position="800"/>
    </location>
    <ligand>
        <name>substrate</name>
    </ligand>
</feature>
<dbReference type="PANTHER" id="PTHR22931">
    <property type="entry name" value="PHOSPHOENOLPYRUVATE DIKINASE-RELATED"/>
    <property type="match status" value="1"/>
</dbReference>
<dbReference type="GO" id="GO:0046872">
    <property type="term" value="F:metal ion binding"/>
    <property type="evidence" value="ECO:0007669"/>
    <property type="project" value="UniProtKB-UniRule"/>
</dbReference>
<dbReference type="Gene3D" id="3.20.20.60">
    <property type="entry name" value="Phosphoenolpyruvate-binding domains"/>
    <property type="match status" value="1"/>
</dbReference>
<name>A0A060RD25_9BACT</name>
<evidence type="ECO:0000256" key="7">
    <source>
        <dbReference type="ARBA" id="ARBA00022723"/>
    </source>
</evidence>
<evidence type="ECO:0000256" key="5">
    <source>
        <dbReference type="ARBA" id="ARBA00020138"/>
    </source>
</evidence>
<dbReference type="GO" id="GO:0005524">
    <property type="term" value="F:ATP binding"/>
    <property type="evidence" value="ECO:0007669"/>
    <property type="project" value="UniProtKB-UniRule"/>
</dbReference>
<dbReference type="Pfam" id="PF01326">
    <property type="entry name" value="PPDK_N"/>
    <property type="match status" value="2"/>
</dbReference>
<feature type="domain" description="PEP-utilising enzyme C-terminal" evidence="18">
    <location>
        <begin position="553"/>
        <end position="903"/>
    </location>
</feature>
<evidence type="ECO:0000256" key="2">
    <source>
        <dbReference type="ARBA" id="ARBA00003144"/>
    </source>
</evidence>
<evidence type="ECO:0000259" key="17">
    <source>
        <dbReference type="Pfam" id="PF01326"/>
    </source>
</evidence>
<feature type="binding site" evidence="14">
    <location>
        <position position="802"/>
    </location>
    <ligand>
        <name>substrate</name>
    </ligand>
</feature>
<comment type="cofactor">
    <cofactor evidence="1 12 15">
        <name>Mg(2+)</name>
        <dbReference type="ChEBI" id="CHEBI:18420"/>
    </cofactor>
</comment>
<evidence type="ECO:0000256" key="15">
    <source>
        <dbReference type="PIRSR" id="PIRSR000853-3"/>
    </source>
</evidence>
<dbReference type="eggNOG" id="COG1080">
    <property type="taxonomic scope" value="Bacteria"/>
</dbReference>
<dbReference type="InterPro" id="IPR000121">
    <property type="entry name" value="PEP_util_C"/>
</dbReference>
<dbReference type="InterPro" id="IPR040442">
    <property type="entry name" value="Pyrv_kinase-like_dom_sf"/>
</dbReference>